<dbReference type="InterPro" id="IPR046453">
    <property type="entry name" value="GpA_ATPase"/>
</dbReference>
<feature type="domain" description="Phage terminase large subunit GpA ATPase" evidence="1">
    <location>
        <begin position="158"/>
        <end position="350"/>
    </location>
</feature>
<dbReference type="AlphaFoldDB" id="A0A0F9E166"/>
<accession>A0A0F9E166</accession>
<gene>
    <name evidence="2" type="ORF">LCGC14_2131890</name>
</gene>
<organism evidence="2">
    <name type="scientific">marine sediment metagenome</name>
    <dbReference type="NCBI Taxonomy" id="412755"/>
    <lineage>
        <taxon>unclassified sequences</taxon>
        <taxon>metagenomes</taxon>
        <taxon>ecological metagenomes</taxon>
    </lineage>
</organism>
<reference evidence="2" key="1">
    <citation type="journal article" date="2015" name="Nature">
        <title>Complex archaea that bridge the gap between prokaryotes and eukaryotes.</title>
        <authorList>
            <person name="Spang A."/>
            <person name="Saw J.H."/>
            <person name="Jorgensen S.L."/>
            <person name="Zaremba-Niedzwiedzka K."/>
            <person name="Martijn J."/>
            <person name="Lind A.E."/>
            <person name="van Eijk R."/>
            <person name="Schleper C."/>
            <person name="Guy L."/>
            <person name="Ettema T.J."/>
        </authorList>
    </citation>
    <scope>NUCLEOTIDE SEQUENCE</scope>
</reference>
<dbReference type="Pfam" id="PF05876">
    <property type="entry name" value="GpA_ATPase"/>
    <property type="match status" value="1"/>
</dbReference>
<evidence type="ECO:0000313" key="2">
    <source>
        <dbReference type="EMBL" id="KKL67748.1"/>
    </source>
</evidence>
<protein>
    <recommendedName>
        <fullName evidence="1">Phage terminase large subunit GpA ATPase domain-containing protein</fullName>
    </recommendedName>
</protein>
<proteinExistence type="predicted"/>
<name>A0A0F9E166_9ZZZZ</name>
<dbReference type="InterPro" id="IPR027417">
    <property type="entry name" value="P-loop_NTPase"/>
</dbReference>
<dbReference type="EMBL" id="LAZR01026764">
    <property type="protein sequence ID" value="KKL67748.1"/>
    <property type="molecule type" value="Genomic_DNA"/>
</dbReference>
<dbReference type="Gene3D" id="3.40.50.300">
    <property type="entry name" value="P-loop containing nucleotide triphosphate hydrolases"/>
    <property type="match status" value="1"/>
</dbReference>
<comment type="caution">
    <text evidence="2">The sequence shown here is derived from an EMBL/GenBank/DDBJ whole genome shotgun (WGS) entry which is preliminary data.</text>
</comment>
<feature type="non-terminal residue" evidence="2">
    <location>
        <position position="351"/>
    </location>
</feature>
<evidence type="ECO:0000259" key="1">
    <source>
        <dbReference type="Pfam" id="PF05876"/>
    </source>
</evidence>
<dbReference type="GO" id="GO:0016887">
    <property type="term" value="F:ATP hydrolysis activity"/>
    <property type="evidence" value="ECO:0007669"/>
    <property type="project" value="InterPro"/>
</dbReference>
<sequence>MAINLTQNITALQKSIETQSIIQAQETKQILTSIKDQKTYQAIIDIRKKRGLSDFYKSHARFKNKKIKDIQDFIKSGIADKMACDVLYVLYLLESLKTGKTIDFDTYETVSEGVVTTKNVKTMISFMNKIIQGFPTISVAEGLVEFTERRRVLTSGTSARPGPYRFSVTPYTREITECLSEYSNITEVALMKPTQWAATNIIMNHELYCVEYGIGPVLYVTSDDDLAGEYMEKRWDTMIVAAGMQDYITPPVQKKANKATGDTRRAKSFKGTFIRAIGARSESKLSSFPVRIIHLDEIDKYPIALAGGGDSSEKAIRRSDSYENLRKIFHTSTPKKKATSRIGPLFRQGDM</sequence>